<evidence type="ECO:0000313" key="2">
    <source>
        <dbReference type="Proteomes" id="UP001596422"/>
    </source>
</evidence>
<proteinExistence type="predicted"/>
<accession>A0ABW1ZT29</accession>
<gene>
    <name evidence="1" type="ORF">ACFQDL_01315</name>
</gene>
<reference evidence="2" key="1">
    <citation type="journal article" date="2019" name="Int. J. Syst. Evol. Microbiol.">
        <title>The Global Catalogue of Microorganisms (GCM) 10K type strain sequencing project: providing services to taxonomists for standard genome sequencing and annotation.</title>
        <authorList>
            <consortium name="The Broad Institute Genomics Platform"/>
            <consortium name="The Broad Institute Genome Sequencing Center for Infectious Disease"/>
            <person name="Wu L."/>
            <person name="Ma J."/>
        </authorList>
    </citation>
    <scope>NUCLEOTIDE SEQUENCE [LARGE SCALE GENOMIC DNA]</scope>
    <source>
        <strain evidence="2">NBRC 111756</strain>
    </source>
</reference>
<comment type="caution">
    <text evidence="1">The sequence shown here is derived from an EMBL/GenBank/DDBJ whole genome shotgun (WGS) entry which is preliminary data.</text>
</comment>
<dbReference type="EMBL" id="JBHSWE010000001">
    <property type="protein sequence ID" value="MFC6668895.1"/>
    <property type="molecule type" value="Genomic_DNA"/>
</dbReference>
<evidence type="ECO:0000313" key="1">
    <source>
        <dbReference type="EMBL" id="MFC6668895.1"/>
    </source>
</evidence>
<dbReference type="RefSeq" id="WP_379913468.1">
    <property type="nucleotide sequence ID" value="NZ_JBHSWE010000001.1"/>
</dbReference>
<sequence>MGHHASNLLHTLLAGRELGPEVGDVLVDIACRPGPEPSSWRTSASRKRPWSTMRTLSISTPSCSTLVLAGGMELA</sequence>
<dbReference type="Proteomes" id="UP001596422">
    <property type="component" value="Unassembled WGS sequence"/>
</dbReference>
<keyword evidence="2" id="KW-1185">Reference proteome</keyword>
<protein>
    <submittedName>
        <fullName evidence="1">Uncharacterized protein</fullName>
    </submittedName>
</protein>
<organism evidence="1 2">
    <name type="scientific">Marinobacterium aestuariivivens</name>
    <dbReference type="NCBI Taxonomy" id="1698799"/>
    <lineage>
        <taxon>Bacteria</taxon>
        <taxon>Pseudomonadati</taxon>
        <taxon>Pseudomonadota</taxon>
        <taxon>Gammaproteobacteria</taxon>
        <taxon>Oceanospirillales</taxon>
        <taxon>Oceanospirillaceae</taxon>
        <taxon>Marinobacterium</taxon>
    </lineage>
</organism>
<name>A0ABW1ZT29_9GAMM</name>